<gene>
    <name evidence="3" type="ORF">HJG44_22850</name>
</gene>
<comment type="caution">
    <text evidence="3">The sequence shown here is derived from an EMBL/GenBank/DDBJ whole genome shotgun (WGS) entry which is preliminary data.</text>
</comment>
<accession>A0A849IBA7</accession>
<proteinExistence type="predicted"/>
<name>A0A849IBA7_9HYPH</name>
<dbReference type="EMBL" id="JABEPP010000007">
    <property type="protein sequence ID" value="NNM75204.1"/>
    <property type="molecule type" value="Genomic_DNA"/>
</dbReference>
<dbReference type="RefSeq" id="WP_171220694.1">
    <property type="nucleotide sequence ID" value="NZ_JABEPP010000007.1"/>
</dbReference>
<keyword evidence="1" id="KW-0472">Membrane</keyword>
<dbReference type="InterPro" id="IPR036737">
    <property type="entry name" value="OmpA-like_sf"/>
</dbReference>
<sequence length="580" mass="61466">MSRFRPDVWLLGLPLAAAIWAGAVWRIAPEIEADLRARVQVEAAPDGGGALTGSGARVEVEGRDLTVTTDAPLGDDALAQAQRLPERIAGLRGPVLRILPPASVRPFTFTVAHERQALVLSGFVPPGPLRAELLDEARRGGASVRDELRSALGAPPGFEEAARLLVRAAARLDSGSGSLTDRDLSLVGAARNSAGYREVSAAAKALPSGFRAAAFDILPPLVRPYRWSATREGGRILLAGFVPSEAVRRTLLEFGRASAPDAALEDRMDTARGVEAGLDFEAVAKRVLATVGQLESGRAELNGRALTLEGRLAARDLLDSLGAELRTARLPGVELGRIELQPVVPRPYRLTARRAEGRLRLAGFVADEAERAALRELVQRRFPVDSVQDDLHLAEGAPEGLLAAARLGLERLSSLAEGEAVIEDRKLRLAGRTLYPELARRIEGEFGRSLPAGWTGEAEVGAAPHRPLDPDFCGDLVADSVRAEPVRFEPGKAELAPAARKAVARIADVMRRCGTARLVVVSAVDGAGDPEPARALAERRAGEVVAALGERGIKAAARIDAAKAAEAGQASERIGFEVQP</sequence>
<dbReference type="SUPFAM" id="SSF103088">
    <property type="entry name" value="OmpA-like"/>
    <property type="match status" value="1"/>
</dbReference>
<evidence type="ECO:0000256" key="1">
    <source>
        <dbReference type="PROSITE-ProRule" id="PRU00473"/>
    </source>
</evidence>
<keyword evidence="4" id="KW-1185">Reference proteome</keyword>
<dbReference type="GO" id="GO:0016020">
    <property type="term" value="C:membrane"/>
    <property type="evidence" value="ECO:0007669"/>
    <property type="project" value="UniProtKB-UniRule"/>
</dbReference>
<dbReference type="PROSITE" id="PS51123">
    <property type="entry name" value="OMPA_2"/>
    <property type="match status" value="1"/>
</dbReference>
<dbReference type="Gene3D" id="3.30.1330.60">
    <property type="entry name" value="OmpA-like domain"/>
    <property type="match status" value="1"/>
</dbReference>
<reference evidence="3 4" key="1">
    <citation type="submission" date="2020-04" db="EMBL/GenBank/DDBJ databases">
        <title>Enterovirga sp. isolate from soil.</title>
        <authorList>
            <person name="Chea S."/>
            <person name="Kim D.-U."/>
        </authorList>
    </citation>
    <scope>NUCLEOTIDE SEQUENCE [LARGE SCALE GENOMIC DNA]</scope>
    <source>
        <strain evidence="3 4">DB1703</strain>
    </source>
</reference>
<dbReference type="Pfam" id="PF00691">
    <property type="entry name" value="OmpA"/>
    <property type="match status" value="1"/>
</dbReference>
<dbReference type="Proteomes" id="UP000564885">
    <property type="component" value="Unassembled WGS sequence"/>
</dbReference>
<dbReference type="AlphaFoldDB" id="A0A849IBA7"/>
<organism evidence="3 4">
    <name type="scientific">Enterovirga aerilata</name>
    <dbReference type="NCBI Taxonomy" id="2730920"/>
    <lineage>
        <taxon>Bacteria</taxon>
        <taxon>Pseudomonadati</taxon>
        <taxon>Pseudomonadota</taxon>
        <taxon>Alphaproteobacteria</taxon>
        <taxon>Hyphomicrobiales</taxon>
        <taxon>Methylobacteriaceae</taxon>
        <taxon>Enterovirga</taxon>
    </lineage>
</organism>
<protein>
    <submittedName>
        <fullName evidence="3">OmpA family protein</fullName>
    </submittedName>
</protein>
<feature type="domain" description="OmpA-like" evidence="2">
    <location>
        <begin position="477"/>
        <end position="580"/>
    </location>
</feature>
<dbReference type="Gene3D" id="3.40.1520.20">
    <property type="match status" value="3"/>
</dbReference>
<evidence type="ECO:0000313" key="3">
    <source>
        <dbReference type="EMBL" id="NNM75204.1"/>
    </source>
</evidence>
<dbReference type="InterPro" id="IPR006665">
    <property type="entry name" value="OmpA-like"/>
</dbReference>
<evidence type="ECO:0000259" key="2">
    <source>
        <dbReference type="PROSITE" id="PS51123"/>
    </source>
</evidence>
<evidence type="ECO:0000313" key="4">
    <source>
        <dbReference type="Proteomes" id="UP000564885"/>
    </source>
</evidence>